<reference evidence="2" key="2">
    <citation type="submission" date="2020-10" db="EMBL/GenBank/DDBJ databases">
        <authorList>
            <person name="Cooper E.A."/>
            <person name="Brenton Z.W."/>
            <person name="Flinn B.S."/>
            <person name="Jenkins J."/>
            <person name="Shu S."/>
            <person name="Flowers D."/>
            <person name="Luo F."/>
            <person name="Wang Y."/>
            <person name="Xia P."/>
            <person name="Barry K."/>
            <person name="Daum C."/>
            <person name="Lipzen A."/>
            <person name="Yoshinaga Y."/>
            <person name="Schmutz J."/>
            <person name="Saski C."/>
            <person name="Vermerris W."/>
            <person name="Kresovich S."/>
        </authorList>
    </citation>
    <scope>NUCLEOTIDE SEQUENCE</scope>
</reference>
<feature type="signal peptide" evidence="1">
    <location>
        <begin position="1"/>
        <end position="28"/>
    </location>
</feature>
<dbReference type="AlphaFoldDB" id="A0A921QRK6"/>
<comment type="caution">
    <text evidence="2">The sequence shown here is derived from an EMBL/GenBank/DDBJ whole genome shotgun (WGS) entry which is preliminary data.</text>
</comment>
<dbReference type="Proteomes" id="UP000807115">
    <property type="component" value="Chromosome 6"/>
</dbReference>
<organism evidence="2 3">
    <name type="scientific">Sorghum bicolor</name>
    <name type="common">Sorghum</name>
    <name type="synonym">Sorghum vulgare</name>
    <dbReference type="NCBI Taxonomy" id="4558"/>
    <lineage>
        <taxon>Eukaryota</taxon>
        <taxon>Viridiplantae</taxon>
        <taxon>Streptophyta</taxon>
        <taxon>Embryophyta</taxon>
        <taxon>Tracheophyta</taxon>
        <taxon>Spermatophyta</taxon>
        <taxon>Magnoliopsida</taxon>
        <taxon>Liliopsida</taxon>
        <taxon>Poales</taxon>
        <taxon>Poaceae</taxon>
        <taxon>PACMAD clade</taxon>
        <taxon>Panicoideae</taxon>
        <taxon>Andropogonodae</taxon>
        <taxon>Andropogoneae</taxon>
        <taxon>Sorghinae</taxon>
        <taxon>Sorghum</taxon>
    </lineage>
</organism>
<evidence type="ECO:0000313" key="3">
    <source>
        <dbReference type="Proteomes" id="UP000807115"/>
    </source>
</evidence>
<name>A0A921QRK6_SORBI</name>
<evidence type="ECO:0000256" key="1">
    <source>
        <dbReference type="SAM" id="SignalP"/>
    </source>
</evidence>
<gene>
    <name evidence="2" type="ORF">BDA96_06G147400</name>
</gene>
<reference evidence="2" key="1">
    <citation type="journal article" date="2019" name="BMC Genomics">
        <title>A new reference genome for Sorghum bicolor reveals high levels of sequence similarity between sweet and grain genotypes: implications for the genetics of sugar metabolism.</title>
        <authorList>
            <person name="Cooper E.A."/>
            <person name="Brenton Z.W."/>
            <person name="Flinn B.S."/>
            <person name="Jenkins J."/>
            <person name="Shu S."/>
            <person name="Flowers D."/>
            <person name="Luo F."/>
            <person name="Wang Y."/>
            <person name="Xia P."/>
            <person name="Barry K."/>
            <person name="Daum C."/>
            <person name="Lipzen A."/>
            <person name="Yoshinaga Y."/>
            <person name="Schmutz J."/>
            <person name="Saski C."/>
            <person name="Vermerris W."/>
            <person name="Kresovich S."/>
        </authorList>
    </citation>
    <scope>NUCLEOTIDE SEQUENCE</scope>
</reference>
<keyword evidence="1" id="KW-0732">Signal</keyword>
<proteinExistence type="predicted"/>
<evidence type="ECO:0000313" key="2">
    <source>
        <dbReference type="EMBL" id="KAG0526457.1"/>
    </source>
</evidence>
<dbReference type="EMBL" id="CM027685">
    <property type="protein sequence ID" value="KAG0526457.1"/>
    <property type="molecule type" value="Genomic_DNA"/>
</dbReference>
<accession>A0A921QRK6</accession>
<sequence length="121" mass="13627">MHASFSGLLAMACTLFSHTGFKSKLCDADPNALQCLEDSCLASGCNANKKQQCMQHPHPSIQTISFAFSLQVCKHCSPIHLCFRESNACKNEAMYRYINLIWTCMSAYFIDPINKAKRREI</sequence>
<evidence type="ECO:0008006" key="4">
    <source>
        <dbReference type="Google" id="ProtNLM"/>
    </source>
</evidence>
<protein>
    <recommendedName>
        <fullName evidence="4">Secreted protein</fullName>
    </recommendedName>
</protein>
<feature type="chain" id="PRO_5037955262" description="Secreted protein" evidence="1">
    <location>
        <begin position="29"/>
        <end position="121"/>
    </location>
</feature>